<dbReference type="EMBL" id="GGEC01061985">
    <property type="protein sequence ID" value="MBX42469.1"/>
    <property type="molecule type" value="Transcribed_RNA"/>
</dbReference>
<protein>
    <submittedName>
        <fullName evidence="1">Uncharacterized protein</fullName>
    </submittedName>
</protein>
<dbReference type="AlphaFoldDB" id="A0A2P2NJ35"/>
<reference evidence="1" key="1">
    <citation type="submission" date="2018-02" db="EMBL/GenBank/DDBJ databases">
        <title>Rhizophora mucronata_Transcriptome.</title>
        <authorList>
            <person name="Meera S.P."/>
            <person name="Sreeshan A."/>
            <person name="Augustine A."/>
        </authorList>
    </citation>
    <scope>NUCLEOTIDE SEQUENCE</scope>
    <source>
        <tissue evidence="1">Leaf</tissue>
    </source>
</reference>
<proteinExistence type="predicted"/>
<name>A0A2P2NJ35_RHIMU</name>
<organism evidence="1">
    <name type="scientific">Rhizophora mucronata</name>
    <name type="common">Asiatic mangrove</name>
    <dbReference type="NCBI Taxonomy" id="61149"/>
    <lineage>
        <taxon>Eukaryota</taxon>
        <taxon>Viridiplantae</taxon>
        <taxon>Streptophyta</taxon>
        <taxon>Embryophyta</taxon>
        <taxon>Tracheophyta</taxon>
        <taxon>Spermatophyta</taxon>
        <taxon>Magnoliopsida</taxon>
        <taxon>eudicotyledons</taxon>
        <taxon>Gunneridae</taxon>
        <taxon>Pentapetalae</taxon>
        <taxon>rosids</taxon>
        <taxon>fabids</taxon>
        <taxon>Malpighiales</taxon>
        <taxon>Rhizophoraceae</taxon>
        <taxon>Rhizophora</taxon>
    </lineage>
</organism>
<evidence type="ECO:0000313" key="1">
    <source>
        <dbReference type="EMBL" id="MBX42469.1"/>
    </source>
</evidence>
<accession>A0A2P2NJ35</accession>
<sequence>MQTVNNKKSNSFNQKNQHEGNLCKQVHVTDWIIQTLKKESILFVVIGENRGLRVSKHQTEKMKNKVNI</sequence>